<keyword evidence="3" id="KW-1185">Reference proteome</keyword>
<evidence type="ECO:0000256" key="1">
    <source>
        <dbReference type="SAM" id="MobiDB-lite"/>
    </source>
</evidence>
<sequence length="172" mass="18557">MDTEDIPSHSTLKTKPASPARPVFPEPKQWTDHLALRVTSTLNDQALELSVRHNLEGAEDDHPAALSSQSYIQKTEIAAKSPTKDAETQCEVDILQLLLGSQDYTELDASPQGNPLGTPATESSYSAPILGLSFRPLLAHPESPHSLISGINHGEACTGAQSAPWRSTRLQL</sequence>
<protein>
    <submittedName>
        <fullName evidence="2">Uncharacterized protein</fullName>
    </submittedName>
</protein>
<dbReference type="Proteomes" id="UP000887116">
    <property type="component" value="Unassembled WGS sequence"/>
</dbReference>
<feature type="region of interest" description="Disordered" evidence="1">
    <location>
        <begin position="1"/>
        <end position="28"/>
    </location>
</feature>
<reference evidence="2" key="1">
    <citation type="submission" date="2020-07" db="EMBL/GenBank/DDBJ databases">
        <title>Multicomponent nature underlies the extraordinary mechanical properties of spider dragline silk.</title>
        <authorList>
            <person name="Kono N."/>
            <person name="Nakamura H."/>
            <person name="Mori M."/>
            <person name="Yoshida Y."/>
            <person name="Ohtoshi R."/>
            <person name="Malay A.D."/>
            <person name="Moran D.A.P."/>
            <person name="Tomita M."/>
            <person name="Numata K."/>
            <person name="Arakawa K."/>
        </authorList>
    </citation>
    <scope>NUCLEOTIDE SEQUENCE</scope>
</reference>
<evidence type="ECO:0000313" key="3">
    <source>
        <dbReference type="Proteomes" id="UP000887116"/>
    </source>
</evidence>
<accession>A0A8X6KF24</accession>
<comment type="caution">
    <text evidence="2">The sequence shown here is derived from an EMBL/GenBank/DDBJ whole genome shotgun (WGS) entry which is preliminary data.</text>
</comment>
<organism evidence="2 3">
    <name type="scientific">Trichonephila clavata</name>
    <name type="common">Joro spider</name>
    <name type="synonym">Nephila clavata</name>
    <dbReference type="NCBI Taxonomy" id="2740835"/>
    <lineage>
        <taxon>Eukaryota</taxon>
        <taxon>Metazoa</taxon>
        <taxon>Ecdysozoa</taxon>
        <taxon>Arthropoda</taxon>
        <taxon>Chelicerata</taxon>
        <taxon>Arachnida</taxon>
        <taxon>Araneae</taxon>
        <taxon>Araneomorphae</taxon>
        <taxon>Entelegynae</taxon>
        <taxon>Araneoidea</taxon>
        <taxon>Nephilidae</taxon>
        <taxon>Trichonephila</taxon>
    </lineage>
</organism>
<proteinExistence type="predicted"/>
<gene>
    <name evidence="2" type="ORF">TNCT_534701</name>
</gene>
<dbReference type="EMBL" id="BMAO01030732">
    <property type="protein sequence ID" value="GFQ69993.1"/>
    <property type="molecule type" value="Genomic_DNA"/>
</dbReference>
<evidence type="ECO:0000313" key="2">
    <source>
        <dbReference type="EMBL" id="GFQ69993.1"/>
    </source>
</evidence>
<name>A0A8X6KF24_TRICU</name>
<dbReference type="AlphaFoldDB" id="A0A8X6KF24"/>